<dbReference type="AlphaFoldDB" id="A0A6L2N9M4"/>
<proteinExistence type="predicted"/>
<sequence length="555" mass="61266">MGRDTIQLETAVSTISQEYLLEFTSEYGISEDVHPELPGLGDRIVDFPEGKVGWMSFGKRPGKDTPQCYTKPLDSLKNWNYRFFWVDERVFPTAVDWRTHALKDEMQAANTYSRYGSFQLNQCSQSFQDMEDPDAATKSSGTPFAVEKSPLDFDNEYPASLMTEGKGPKDQAQETVAPEILGVERSISKTPPPKGNMPVAGAASEVREEEVAALEPRSTRGGKSLPMMGLAGDATFITPADTKGVNDPHPLSYAEPQPHPEQSMTQSYEISTGNVATMEVQDTRSAGFQNQTSDLKTLLEVETDMNKAAETKNADLTKELGSLRSQFLDLQVSHDQLTQQVSTLQDQVTGEEKLKAAFEEFKKYKDDRVEKRCAEIDVCLDALSIDFDEELYPHMLTAIAGRRWVIGHDLRLAVIKCGESTELRVEHGKANLDLEAIEAYDPEAETKYVTALHALRDLKYPMVDQLELLKDAPIDVVMASLHLESDGVSVSVPTVAPQGLAILLVGAATQTETSDDGASPRTQSLQPLGLQPAYAAGLLQEYLAYNYSKTVMDDK</sequence>
<keyword evidence="1" id="KW-0175">Coiled coil</keyword>
<evidence type="ECO:0000256" key="2">
    <source>
        <dbReference type="SAM" id="MobiDB-lite"/>
    </source>
</evidence>
<evidence type="ECO:0000313" key="3">
    <source>
        <dbReference type="EMBL" id="GEU82299.1"/>
    </source>
</evidence>
<reference evidence="3" key="1">
    <citation type="journal article" date="2019" name="Sci. Rep.">
        <title>Draft genome of Tanacetum cinerariifolium, the natural source of mosquito coil.</title>
        <authorList>
            <person name="Yamashiro T."/>
            <person name="Shiraishi A."/>
            <person name="Satake H."/>
            <person name="Nakayama K."/>
        </authorList>
    </citation>
    <scope>NUCLEOTIDE SEQUENCE</scope>
</reference>
<feature type="region of interest" description="Disordered" evidence="2">
    <location>
        <begin position="130"/>
        <end position="150"/>
    </location>
</feature>
<feature type="coiled-coil region" evidence="1">
    <location>
        <begin position="299"/>
        <end position="326"/>
    </location>
</feature>
<gene>
    <name evidence="3" type="ORF">Tci_054277</name>
</gene>
<accession>A0A6L2N9M4</accession>
<comment type="caution">
    <text evidence="3">The sequence shown here is derived from an EMBL/GenBank/DDBJ whole genome shotgun (WGS) entry which is preliminary data.</text>
</comment>
<evidence type="ECO:0000256" key="1">
    <source>
        <dbReference type="SAM" id="Coils"/>
    </source>
</evidence>
<protein>
    <recommendedName>
        <fullName evidence="4">Transposase (Putative), gypsy type</fullName>
    </recommendedName>
</protein>
<dbReference type="EMBL" id="BKCJ010008453">
    <property type="protein sequence ID" value="GEU82299.1"/>
    <property type="molecule type" value="Genomic_DNA"/>
</dbReference>
<organism evidence="3">
    <name type="scientific">Tanacetum cinerariifolium</name>
    <name type="common">Dalmatian daisy</name>
    <name type="synonym">Chrysanthemum cinerariifolium</name>
    <dbReference type="NCBI Taxonomy" id="118510"/>
    <lineage>
        <taxon>Eukaryota</taxon>
        <taxon>Viridiplantae</taxon>
        <taxon>Streptophyta</taxon>
        <taxon>Embryophyta</taxon>
        <taxon>Tracheophyta</taxon>
        <taxon>Spermatophyta</taxon>
        <taxon>Magnoliopsida</taxon>
        <taxon>eudicotyledons</taxon>
        <taxon>Gunneridae</taxon>
        <taxon>Pentapetalae</taxon>
        <taxon>asterids</taxon>
        <taxon>campanulids</taxon>
        <taxon>Asterales</taxon>
        <taxon>Asteraceae</taxon>
        <taxon>Asteroideae</taxon>
        <taxon>Anthemideae</taxon>
        <taxon>Anthemidinae</taxon>
        <taxon>Tanacetum</taxon>
    </lineage>
</organism>
<evidence type="ECO:0008006" key="4">
    <source>
        <dbReference type="Google" id="ProtNLM"/>
    </source>
</evidence>
<name>A0A6L2N9M4_TANCI</name>